<evidence type="ECO:0000313" key="2">
    <source>
        <dbReference type="EMBL" id="CAI9584196.1"/>
    </source>
</evidence>
<sequence length="75" mass="8029">MAATRIQTRCGCRSVGAAADRYGGNQGAGQVWVQERRCSSRWVWRQPGYRPGAAVSDKPGQDQSSGSGTREQVSG</sequence>
<evidence type="ECO:0000256" key="1">
    <source>
        <dbReference type="SAM" id="MobiDB-lite"/>
    </source>
</evidence>
<organism evidence="2 3">
    <name type="scientific">Staurois parvus</name>
    <dbReference type="NCBI Taxonomy" id="386267"/>
    <lineage>
        <taxon>Eukaryota</taxon>
        <taxon>Metazoa</taxon>
        <taxon>Chordata</taxon>
        <taxon>Craniata</taxon>
        <taxon>Vertebrata</taxon>
        <taxon>Euteleostomi</taxon>
        <taxon>Amphibia</taxon>
        <taxon>Batrachia</taxon>
        <taxon>Anura</taxon>
        <taxon>Neobatrachia</taxon>
        <taxon>Ranoidea</taxon>
        <taxon>Ranidae</taxon>
        <taxon>Staurois</taxon>
    </lineage>
</organism>
<accession>A0ABN9EK96</accession>
<feature type="region of interest" description="Disordered" evidence="1">
    <location>
        <begin position="48"/>
        <end position="75"/>
    </location>
</feature>
<dbReference type="EMBL" id="CATNWA010015529">
    <property type="protein sequence ID" value="CAI9584196.1"/>
    <property type="molecule type" value="Genomic_DNA"/>
</dbReference>
<proteinExistence type="predicted"/>
<keyword evidence="3" id="KW-1185">Reference proteome</keyword>
<gene>
    <name evidence="2" type="ORF">SPARVUS_LOCUS9950520</name>
</gene>
<feature type="compositionally biased region" description="Polar residues" evidence="1">
    <location>
        <begin position="61"/>
        <end position="75"/>
    </location>
</feature>
<dbReference type="Proteomes" id="UP001162483">
    <property type="component" value="Unassembled WGS sequence"/>
</dbReference>
<comment type="caution">
    <text evidence="2">The sequence shown here is derived from an EMBL/GenBank/DDBJ whole genome shotgun (WGS) entry which is preliminary data.</text>
</comment>
<evidence type="ECO:0000313" key="3">
    <source>
        <dbReference type="Proteomes" id="UP001162483"/>
    </source>
</evidence>
<protein>
    <submittedName>
        <fullName evidence="2">Uncharacterized protein</fullName>
    </submittedName>
</protein>
<reference evidence="2" key="1">
    <citation type="submission" date="2023-05" db="EMBL/GenBank/DDBJ databases">
        <authorList>
            <person name="Stuckert A."/>
        </authorList>
    </citation>
    <scope>NUCLEOTIDE SEQUENCE</scope>
</reference>
<name>A0ABN9EK96_9NEOB</name>